<protein>
    <recommendedName>
        <fullName evidence="1">Stage 0 sporulation protein A homolog</fullName>
    </recommendedName>
</protein>
<keyword evidence="2" id="KW-0805">Transcription regulation</keyword>
<dbReference type="GO" id="GO:0005829">
    <property type="term" value="C:cytosol"/>
    <property type="evidence" value="ECO:0007669"/>
    <property type="project" value="TreeGrafter"/>
</dbReference>
<dbReference type="Pfam" id="PF00486">
    <property type="entry name" value="Trans_reg_C"/>
    <property type="match status" value="1"/>
</dbReference>
<feature type="DNA-binding region" description="OmpR/PhoB-type" evidence="7">
    <location>
        <begin position="125"/>
        <end position="221"/>
    </location>
</feature>
<dbReference type="CDD" id="cd00383">
    <property type="entry name" value="trans_reg_C"/>
    <property type="match status" value="1"/>
</dbReference>
<evidence type="ECO:0000256" key="5">
    <source>
        <dbReference type="ARBA" id="ARBA00024867"/>
    </source>
</evidence>
<dbReference type="InterPro" id="IPR001867">
    <property type="entry name" value="OmpR/PhoB-type_DNA-bd"/>
</dbReference>
<keyword evidence="4" id="KW-0804">Transcription</keyword>
<proteinExistence type="predicted"/>
<dbReference type="GO" id="GO:0032993">
    <property type="term" value="C:protein-DNA complex"/>
    <property type="evidence" value="ECO:0007669"/>
    <property type="project" value="TreeGrafter"/>
</dbReference>
<dbReference type="Pfam" id="PF00072">
    <property type="entry name" value="Response_reg"/>
    <property type="match status" value="1"/>
</dbReference>
<dbReference type="InterPro" id="IPR001789">
    <property type="entry name" value="Sig_transdc_resp-reg_receiver"/>
</dbReference>
<sequence length="222" mass="25628">MIKLYYVEDDYVIASAVQKYLKNKGYHVIIFETIEQTKKVLQTELPSLVLIDWNLTDGSGYNLCKWIRETWNELPIIFLTVKGDSKDIVQGFQGGADDYLIKPFDLEVLYARICAILRRAGNIAENYVTCGEISIDKIKLKVFISDEEIALSQTEYQLLKLLIENKGCILTRTGLLEVIWDANGNYVNDNTLTVTMKRLREKLHNPPYLKTIRSFGYRMEDV</sequence>
<dbReference type="PROSITE" id="PS50110">
    <property type="entry name" value="RESPONSE_REGULATORY"/>
    <property type="match status" value="1"/>
</dbReference>
<dbReference type="GO" id="GO:0000976">
    <property type="term" value="F:transcription cis-regulatory region binding"/>
    <property type="evidence" value="ECO:0007669"/>
    <property type="project" value="TreeGrafter"/>
</dbReference>
<dbReference type="GO" id="GO:0000156">
    <property type="term" value="F:phosphorelay response regulator activity"/>
    <property type="evidence" value="ECO:0007669"/>
    <property type="project" value="TreeGrafter"/>
</dbReference>
<organism evidence="10 11">
    <name type="scientific">Anaerocolumna xylanovorans DSM 12503</name>
    <dbReference type="NCBI Taxonomy" id="1121345"/>
    <lineage>
        <taxon>Bacteria</taxon>
        <taxon>Bacillati</taxon>
        <taxon>Bacillota</taxon>
        <taxon>Clostridia</taxon>
        <taxon>Lachnospirales</taxon>
        <taxon>Lachnospiraceae</taxon>
        <taxon>Anaerocolumna</taxon>
    </lineage>
</organism>
<dbReference type="STRING" id="1121345.SAMN02745217_00379"/>
<dbReference type="PANTHER" id="PTHR48111">
    <property type="entry name" value="REGULATOR OF RPOS"/>
    <property type="match status" value="1"/>
</dbReference>
<evidence type="ECO:0000256" key="7">
    <source>
        <dbReference type="PROSITE-ProRule" id="PRU01091"/>
    </source>
</evidence>
<evidence type="ECO:0000313" key="10">
    <source>
        <dbReference type="EMBL" id="SHO43853.1"/>
    </source>
</evidence>
<comment type="function">
    <text evidence="5">May play the central regulatory role in sporulation. It may be an element of the effector pathway responsible for the activation of sporulation genes in response to nutritional stress. Spo0A may act in concert with spo0H (a sigma factor) to control the expression of some genes that are critical to the sporulation process.</text>
</comment>
<dbReference type="Gene3D" id="6.10.250.690">
    <property type="match status" value="1"/>
</dbReference>
<dbReference type="Gene3D" id="1.10.10.10">
    <property type="entry name" value="Winged helix-like DNA-binding domain superfamily/Winged helix DNA-binding domain"/>
    <property type="match status" value="1"/>
</dbReference>
<evidence type="ECO:0000256" key="2">
    <source>
        <dbReference type="ARBA" id="ARBA00023015"/>
    </source>
</evidence>
<dbReference type="InterPro" id="IPR036388">
    <property type="entry name" value="WH-like_DNA-bd_sf"/>
</dbReference>
<reference evidence="10 11" key="1">
    <citation type="submission" date="2016-12" db="EMBL/GenBank/DDBJ databases">
        <authorList>
            <person name="Song W.-J."/>
            <person name="Kurnit D.M."/>
        </authorList>
    </citation>
    <scope>NUCLEOTIDE SEQUENCE [LARGE SCALE GENOMIC DNA]</scope>
    <source>
        <strain evidence="10 11">DSM 12503</strain>
    </source>
</reference>
<dbReference type="CDD" id="cd17574">
    <property type="entry name" value="REC_OmpR"/>
    <property type="match status" value="1"/>
</dbReference>
<evidence type="ECO:0000256" key="3">
    <source>
        <dbReference type="ARBA" id="ARBA00023125"/>
    </source>
</evidence>
<dbReference type="Proteomes" id="UP000184612">
    <property type="component" value="Unassembled WGS sequence"/>
</dbReference>
<dbReference type="SUPFAM" id="SSF52172">
    <property type="entry name" value="CheY-like"/>
    <property type="match status" value="1"/>
</dbReference>
<dbReference type="OrthoDB" id="9803564at2"/>
<evidence type="ECO:0000259" key="9">
    <source>
        <dbReference type="PROSITE" id="PS51755"/>
    </source>
</evidence>
<accession>A0A1M7XY13</accession>
<feature type="domain" description="Response regulatory" evidence="8">
    <location>
        <begin position="3"/>
        <end position="117"/>
    </location>
</feature>
<dbReference type="PROSITE" id="PS51755">
    <property type="entry name" value="OMPR_PHOB"/>
    <property type="match status" value="1"/>
</dbReference>
<feature type="domain" description="OmpR/PhoB-type" evidence="9">
    <location>
        <begin position="125"/>
        <end position="221"/>
    </location>
</feature>
<dbReference type="InterPro" id="IPR039420">
    <property type="entry name" value="WalR-like"/>
</dbReference>
<feature type="modified residue" description="4-aspartylphosphate" evidence="6">
    <location>
        <position position="52"/>
    </location>
</feature>
<dbReference type="Gene3D" id="3.40.50.2300">
    <property type="match status" value="1"/>
</dbReference>
<dbReference type="GO" id="GO:0006355">
    <property type="term" value="P:regulation of DNA-templated transcription"/>
    <property type="evidence" value="ECO:0007669"/>
    <property type="project" value="InterPro"/>
</dbReference>
<evidence type="ECO:0000256" key="1">
    <source>
        <dbReference type="ARBA" id="ARBA00018672"/>
    </source>
</evidence>
<evidence type="ECO:0000256" key="4">
    <source>
        <dbReference type="ARBA" id="ARBA00023163"/>
    </source>
</evidence>
<keyword evidence="3 7" id="KW-0238">DNA-binding</keyword>
<evidence type="ECO:0000256" key="6">
    <source>
        <dbReference type="PROSITE-ProRule" id="PRU00169"/>
    </source>
</evidence>
<dbReference type="PANTHER" id="PTHR48111:SF73">
    <property type="entry name" value="ALKALINE PHOSPHATASE SYNTHESIS TRANSCRIPTIONAL REGULATORY PROTEIN PHOP"/>
    <property type="match status" value="1"/>
</dbReference>
<keyword evidence="11" id="KW-1185">Reference proteome</keyword>
<dbReference type="SMART" id="SM00448">
    <property type="entry name" value="REC"/>
    <property type="match status" value="1"/>
</dbReference>
<keyword evidence="6" id="KW-0597">Phosphoprotein</keyword>
<evidence type="ECO:0000259" key="8">
    <source>
        <dbReference type="PROSITE" id="PS50110"/>
    </source>
</evidence>
<dbReference type="RefSeq" id="WP_073587865.1">
    <property type="nucleotide sequence ID" value="NZ_FRFD01000003.1"/>
</dbReference>
<dbReference type="AlphaFoldDB" id="A0A1M7XY13"/>
<gene>
    <name evidence="10" type="ORF">SAMN02745217_00379</name>
</gene>
<name>A0A1M7XY13_9FIRM</name>
<evidence type="ECO:0000313" key="11">
    <source>
        <dbReference type="Proteomes" id="UP000184612"/>
    </source>
</evidence>
<dbReference type="SMART" id="SM00862">
    <property type="entry name" value="Trans_reg_C"/>
    <property type="match status" value="1"/>
</dbReference>
<dbReference type="InterPro" id="IPR011006">
    <property type="entry name" value="CheY-like_superfamily"/>
</dbReference>
<dbReference type="EMBL" id="FRFD01000003">
    <property type="protein sequence ID" value="SHO43853.1"/>
    <property type="molecule type" value="Genomic_DNA"/>
</dbReference>